<dbReference type="OrthoDB" id="200044at2"/>
<evidence type="ECO:0000313" key="3">
    <source>
        <dbReference type="Proteomes" id="UP000184315"/>
    </source>
</evidence>
<dbReference type="AlphaFoldDB" id="A0A1J1LSI7"/>
<evidence type="ECO:0000313" key="2">
    <source>
        <dbReference type="EMBL" id="CUR35568.1"/>
    </source>
</evidence>
<sequence length="350" mass="39908">MTRKRSSYNKNISSEQEDHFLLNEDNDSTPDDNSFTESNSALSNSVNTDSLKLENTEMISNPSLTEIESDIPSINLHFVSSHRSKDGKSFFVKTVAHYCESQGKPIILVDCDRTNPDVSNVYKQAERVFFSENRETENEPDAILEWAMERNLPVLINLPGSVHELVTAWIDRTLVPIIVENASLRGDARPEVNVQIYNWYLCNGEQPSLNLFLESLNYFGGCVQHILVRNYGLSSNWKLLEDCEDLKRFSYSNTTQPQESSSSNCDDVQIKDRHGLPIKKVLQIDLPSLSTQERNRLNREELTFAQTLVKPSSNGLTPEGYKAWPIWSRQRIVDFLKKASVALDSTQLWV</sequence>
<feature type="region of interest" description="Disordered" evidence="1">
    <location>
        <begin position="1"/>
        <end position="49"/>
    </location>
</feature>
<dbReference type="STRING" id="671072.PL9214670194"/>
<proteinExistence type="predicted"/>
<dbReference type="RefSeq" id="WP_072722525.1">
    <property type="nucleotide sequence ID" value="NZ_LN889815.1"/>
</dbReference>
<protein>
    <recommendedName>
        <fullName evidence="4">CobQ/CobB/MinD/ParA nucleotide binding domain-containing protein</fullName>
    </recommendedName>
</protein>
<evidence type="ECO:0000256" key="1">
    <source>
        <dbReference type="SAM" id="MobiDB-lite"/>
    </source>
</evidence>
<dbReference type="Proteomes" id="UP000184315">
    <property type="component" value="Unassembled WGS sequence"/>
</dbReference>
<name>A0A1J1LSI7_9CYAN</name>
<gene>
    <name evidence="2" type="ORF">PL9214670194</name>
</gene>
<organism evidence="2 3">
    <name type="scientific">Planktothrix tepida PCC 9214</name>
    <dbReference type="NCBI Taxonomy" id="671072"/>
    <lineage>
        <taxon>Bacteria</taxon>
        <taxon>Bacillati</taxon>
        <taxon>Cyanobacteriota</taxon>
        <taxon>Cyanophyceae</taxon>
        <taxon>Oscillatoriophycideae</taxon>
        <taxon>Oscillatoriales</taxon>
        <taxon>Microcoleaceae</taxon>
        <taxon>Planktothrix</taxon>
    </lineage>
</organism>
<keyword evidence="3" id="KW-1185">Reference proteome</keyword>
<dbReference type="EMBL" id="CZDF01000174">
    <property type="protein sequence ID" value="CUR35568.1"/>
    <property type="molecule type" value="Genomic_DNA"/>
</dbReference>
<evidence type="ECO:0008006" key="4">
    <source>
        <dbReference type="Google" id="ProtNLM"/>
    </source>
</evidence>
<accession>A0A1J1LSI7</accession>
<reference evidence="3" key="1">
    <citation type="submission" date="2015-10" db="EMBL/GenBank/DDBJ databases">
        <authorList>
            <person name="Regsiter A."/>
            <person name="william w."/>
        </authorList>
    </citation>
    <scope>NUCLEOTIDE SEQUENCE [LARGE SCALE GENOMIC DNA]</scope>
</reference>
<feature type="compositionally biased region" description="Polar residues" evidence="1">
    <location>
        <begin position="31"/>
        <end position="49"/>
    </location>
</feature>